<organism evidence="6 7">
    <name type="scientific">Pristionchus mayeri</name>
    <dbReference type="NCBI Taxonomy" id="1317129"/>
    <lineage>
        <taxon>Eukaryota</taxon>
        <taxon>Metazoa</taxon>
        <taxon>Ecdysozoa</taxon>
        <taxon>Nematoda</taxon>
        <taxon>Chromadorea</taxon>
        <taxon>Rhabditida</taxon>
        <taxon>Rhabditina</taxon>
        <taxon>Diplogasteromorpha</taxon>
        <taxon>Diplogasteroidea</taxon>
        <taxon>Neodiplogasteridae</taxon>
        <taxon>Pristionchus</taxon>
    </lineage>
</organism>
<dbReference type="AlphaFoldDB" id="A0AAN5CT52"/>
<dbReference type="Gene3D" id="3.40.50.12780">
    <property type="entry name" value="N-terminal domain of ligase-like"/>
    <property type="match status" value="1"/>
</dbReference>
<proteinExistence type="inferred from homology"/>
<dbReference type="SUPFAM" id="SSF56801">
    <property type="entry name" value="Acetyl-CoA synthetase-like"/>
    <property type="match status" value="1"/>
</dbReference>
<gene>
    <name evidence="6" type="ORF">PMAYCL1PPCAC_20270</name>
</gene>
<dbReference type="InterPro" id="IPR000873">
    <property type="entry name" value="AMP-dep_synth/lig_dom"/>
</dbReference>
<evidence type="ECO:0000313" key="6">
    <source>
        <dbReference type="EMBL" id="GMR50075.1"/>
    </source>
</evidence>
<comment type="subcellular location">
    <subcellularLocation>
        <location evidence="1">Peroxisome</location>
    </subcellularLocation>
</comment>
<name>A0AAN5CT52_9BILA</name>
<comment type="caution">
    <text evidence="6">The sequence shown here is derived from an EMBL/GenBank/DDBJ whole genome shotgun (WGS) entry which is preliminary data.</text>
</comment>
<protein>
    <recommendedName>
        <fullName evidence="5">AMP-dependent synthetase/ligase domain-containing protein</fullName>
    </recommendedName>
</protein>
<dbReference type="InterPro" id="IPR042099">
    <property type="entry name" value="ANL_N_sf"/>
</dbReference>
<dbReference type="GO" id="GO:0005777">
    <property type="term" value="C:peroxisome"/>
    <property type="evidence" value="ECO:0007669"/>
    <property type="project" value="UniProtKB-SubCell"/>
</dbReference>
<evidence type="ECO:0000256" key="1">
    <source>
        <dbReference type="ARBA" id="ARBA00004275"/>
    </source>
</evidence>
<evidence type="ECO:0000256" key="2">
    <source>
        <dbReference type="ARBA" id="ARBA00006432"/>
    </source>
</evidence>
<evidence type="ECO:0000256" key="4">
    <source>
        <dbReference type="ARBA" id="ARBA00023140"/>
    </source>
</evidence>
<dbReference type="PANTHER" id="PTHR24096:SF149">
    <property type="entry name" value="AMP-BINDING DOMAIN-CONTAINING PROTEIN-RELATED"/>
    <property type="match status" value="1"/>
</dbReference>
<keyword evidence="7" id="KW-1185">Reference proteome</keyword>
<feature type="non-terminal residue" evidence="6">
    <location>
        <position position="1"/>
    </location>
</feature>
<accession>A0AAN5CT52</accession>
<dbReference type="EMBL" id="BTRK01000004">
    <property type="protein sequence ID" value="GMR50075.1"/>
    <property type="molecule type" value="Genomic_DNA"/>
</dbReference>
<feature type="non-terminal residue" evidence="6">
    <location>
        <position position="172"/>
    </location>
</feature>
<evidence type="ECO:0000259" key="5">
    <source>
        <dbReference type="Pfam" id="PF00501"/>
    </source>
</evidence>
<feature type="domain" description="AMP-dependent synthetase/ligase" evidence="5">
    <location>
        <begin position="45"/>
        <end position="166"/>
    </location>
</feature>
<dbReference type="Proteomes" id="UP001328107">
    <property type="component" value="Unassembled WGS sequence"/>
</dbReference>
<dbReference type="PANTHER" id="PTHR24096">
    <property type="entry name" value="LONG-CHAIN-FATTY-ACID--COA LIGASE"/>
    <property type="match status" value="1"/>
</dbReference>
<keyword evidence="4" id="KW-0576">Peroxisome</keyword>
<comment type="similarity">
    <text evidence="2">Belongs to the ATP-dependent AMP-binding enzyme family.</text>
</comment>
<keyword evidence="3" id="KW-0436">Ligase</keyword>
<sequence length="172" mass="18850">APISQSDQLLKKWRSSLNDEVYPCTPVAVPEETIIERILSSLNVHASNHPQKAAVIEAVNQERSLTYEQIHDRAFSFGSFLQAHGFSVGERVTVALPNSIEFPVVHLGTWAAGGSVVGSIEAFKLHETVHQLRDSSSTVVVVSERTLNTIIDAAKQCPNVKMIICVRYSDGL</sequence>
<dbReference type="Pfam" id="PF00501">
    <property type="entry name" value="AMP-binding"/>
    <property type="match status" value="1"/>
</dbReference>
<evidence type="ECO:0000313" key="7">
    <source>
        <dbReference type="Proteomes" id="UP001328107"/>
    </source>
</evidence>
<evidence type="ECO:0000256" key="3">
    <source>
        <dbReference type="ARBA" id="ARBA00022598"/>
    </source>
</evidence>
<reference evidence="7" key="1">
    <citation type="submission" date="2022-10" db="EMBL/GenBank/DDBJ databases">
        <title>Genome assembly of Pristionchus species.</title>
        <authorList>
            <person name="Yoshida K."/>
            <person name="Sommer R.J."/>
        </authorList>
    </citation>
    <scope>NUCLEOTIDE SEQUENCE [LARGE SCALE GENOMIC DNA]</scope>
    <source>
        <strain evidence="7">RS5460</strain>
    </source>
</reference>
<dbReference type="GO" id="GO:0016405">
    <property type="term" value="F:CoA-ligase activity"/>
    <property type="evidence" value="ECO:0007669"/>
    <property type="project" value="TreeGrafter"/>
</dbReference>